<dbReference type="InterPro" id="IPR014729">
    <property type="entry name" value="Rossmann-like_a/b/a_fold"/>
</dbReference>
<name>A0A8X7PI26_BRACI</name>
<feature type="compositionally biased region" description="Basic and acidic residues" evidence="1">
    <location>
        <begin position="183"/>
        <end position="197"/>
    </location>
</feature>
<dbReference type="PANTHER" id="PTHR31964:SF124">
    <property type="entry name" value="ADENINE NUCLEOTIDE ALPHA HYDROLASES-LIKE SUPERFAMILY PROTEIN"/>
    <property type="match status" value="1"/>
</dbReference>
<proteinExistence type="predicted"/>
<dbReference type="AlphaFoldDB" id="A0A8X7PI26"/>
<dbReference type="InterPro" id="IPR006016">
    <property type="entry name" value="UspA"/>
</dbReference>
<dbReference type="CDD" id="cd23659">
    <property type="entry name" value="USP_At3g01520-like"/>
    <property type="match status" value="1"/>
</dbReference>
<evidence type="ECO:0000313" key="4">
    <source>
        <dbReference type="Proteomes" id="UP000886595"/>
    </source>
</evidence>
<dbReference type="Proteomes" id="UP000886595">
    <property type="component" value="Unassembled WGS sequence"/>
</dbReference>
<accession>A0A8X7PI26</accession>
<protein>
    <recommendedName>
        <fullName evidence="2">UspA domain-containing protein</fullName>
    </recommendedName>
</protein>
<evidence type="ECO:0000256" key="1">
    <source>
        <dbReference type="SAM" id="MobiDB-lite"/>
    </source>
</evidence>
<sequence>METYVDAIGVDTEATTTMGKHNKKKLKVMVAMDESKNSFYALEWAVEHLRDVISAEPETDQAGGLLTLVHVHPTYLQYIYPSGGTASAVYATDSVPESMKKAREESTIKLFTRSLEICRGKMEMICQAVEQTHVDLLVVGSRGLGMIKRVFLGSVSDYCAQHAKCPILIVRPPRETATSSSTKEQRANQEDQVLREV</sequence>
<dbReference type="EMBL" id="JAAMPC010000016">
    <property type="protein sequence ID" value="KAG2252251.1"/>
    <property type="molecule type" value="Genomic_DNA"/>
</dbReference>
<evidence type="ECO:0000313" key="3">
    <source>
        <dbReference type="EMBL" id="KAG2252251.1"/>
    </source>
</evidence>
<keyword evidence="4" id="KW-1185">Reference proteome</keyword>
<evidence type="ECO:0000259" key="2">
    <source>
        <dbReference type="Pfam" id="PF00582"/>
    </source>
</evidence>
<dbReference type="OrthoDB" id="843225at2759"/>
<organism evidence="3 4">
    <name type="scientific">Brassica carinata</name>
    <name type="common">Ethiopian mustard</name>
    <name type="synonym">Abyssinian cabbage</name>
    <dbReference type="NCBI Taxonomy" id="52824"/>
    <lineage>
        <taxon>Eukaryota</taxon>
        <taxon>Viridiplantae</taxon>
        <taxon>Streptophyta</taxon>
        <taxon>Embryophyta</taxon>
        <taxon>Tracheophyta</taxon>
        <taxon>Spermatophyta</taxon>
        <taxon>Magnoliopsida</taxon>
        <taxon>eudicotyledons</taxon>
        <taxon>Gunneridae</taxon>
        <taxon>Pentapetalae</taxon>
        <taxon>rosids</taxon>
        <taxon>malvids</taxon>
        <taxon>Brassicales</taxon>
        <taxon>Brassicaceae</taxon>
        <taxon>Brassiceae</taxon>
        <taxon>Brassica</taxon>
    </lineage>
</organism>
<comment type="caution">
    <text evidence="3">The sequence shown here is derived from an EMBL/GenBank/DDBJ whole genome shotgun (WGS) entry which is preliminary data.</text>
</comment>
<feature type="region of interest" description="Disordered" evidence="1">
    <location>
        <begin position="174"/>
        <end position="197"/>
    </location>
</feature>
<feature type="domain" description="UspA" evidence="2">
    <location>
        <begin position="27"/>
        <end position="171"/>
    </location>
</feature>
<dbReference type="Pfam" id="PF00582">
    <property type="entry name" value="Usp"/>
    <property type="match status" value="1"/>
</dbReference>
<dbReference type="PANTHER" id="PTHR31964">
    <property type="entry name" value="ADENINE NUCLEOTIDE ALPHA HYDROLASES-LIKE SUPERFAMILY PROTEIN"/>
    <property type="match status" value="1"/>
</dbReference>
<dbReference type="Gene3D" id="3.40.50.620">
    <property type="entry name" value="HUPs"/>
    <property type="match status" value="1"/>
</dbReference>
<dbReference type="SUPFAM" id="SSF52402">
    <property type="entry name" value="Adenine nucleotide alpha hydrolases-like"/>
    <property type="match status" value="1"/>
</dbReference>
<dbReference type="InterPro" id="IPR006015">
    <property type="entry name" value="Universal_stress_UspA"/>
</dbReference>
<dbReference type="PRINTS" id="PR01438">
    <property type="entry name" value="UNVRSLSTRESS"/>
</dbReference>
<reference evidence="3 4" key="1">
    <citation type="submission" date="2020-02" db="EMBL/GenBank/DDBJ databases">
        <authorList>
            <person name="Ma Q."/>
            <person name="Huang Y."/>
            <person name="Song X."/>
            <person name="Pei D."/>
        </authorList>
    </citation>
    <scope>NUCLEOTIDE SEQUENCE [LARGE SCALE GENOMIC DNA]</scope>
    <source>
        <strain evidence="3">Sxm20200214</strain>
        <tissue evidence="3">Leaf</tissue>
    </source>
</reference>
<gene>
    <name evidence="3" type="ORF">Bca52824_082387</name>
</gene>